<reference evidence="2 3" key="1">
    <citation type="submission" date="2022-05" db="EMBL/GenBank/DDBJ databases">
        <authorList>
            <consortium name="Genoscope - CEA"/>
            <person name="William W."/>
        </authorList>
    </citation>
    <scope>NUCLEOTIDE SEQUENCE [LARGE SCALE GENOMIC DNA]</scope>
</reference>
<dbReference type="Proteomes" id="UP001159427">
    <property type="component" value="Unassembled WGS sequence"/>
</dbReference>
<sequence>MLDAKLKNMKQQGEESVKHKPCIENEDLRRLKESAVMSPLTPQGLLNNVWFHITLYFCRRGREGQRNLKKSSFVFLHDENGKRYATMAHDEASKNHQGGLSDNTVSFEKLGRMYQTEHPNDGYNALLLYLEMLNPECSLNPRFLSIPEAFLEETTRVWFENRCLGVNKLGDMMKILSNGANLSKIHTNHSVRATAITLWSDAGLSYRHIMPLSGHRNENSLRSYNTRPSSQQLQLCSNGLSTALNSADQHLLPQKVTQQPDLTSGIATCTIPTQNIYSRHNEKVSFAAMFCGCQIGQVHIHRHDKPQ</sequence>
<comment type="caution">
    <text evidence="2">The sequence shown here is derived from an EMBL/GenBank/DDBJ whole genome shotgun (WGS) entry which is preliminary data.</text>
</comment>
<evidence type="ECO:0000313" key="2">
    <source>
        <dbReference type="EMBL" id="CAH3020426.1"/>
    </source>
</evidence>
<dbReference type="EMBL" id="CALNXI010000147">
    <property type="protein sequence ID" value="CAH3020426.1"/>
    <property type="molecule type" value="Genomic_DNA"/>
</dbReference>
<dbReference type="PANTHER" id="PTHR21446:SF12">
    <property type="entry name" value="POTASSIUM CHANNEL TETRAMERIZATION DOMAIN CONTAINING 1"/>
    <property type="match status" value="1"/>
</dbReference>
<evidence type="ECO:0008006" key="4">
    <source>
        <dbReference type="Google" id="ProtNLM"/>
    </source>
</evidence>
<dbReference type="PANTHER" id="PTHR21446">
    <property type="entry name" value="DUF3504 DOMAIN-CONTAINING PROTEIN"/>
    <property type="match status" value="1"/>
</dbReference>
<gene>
    <name evidence="2" type="ORF">PEVE_00007087</name>
</gene>
<dbReference type="InterPro" id="IPR011010">
    <property type="entry name" value="DNA_brk_join_enz"/>
</dbReference>
<proteinExistence type="predicted"/>
<protein>
    <recommendedName>
        <fullName evidence="4">Zinc finger MYM-type 2-like</fullName>
    </recommendedName>
</protein>
<keyword evidence="3" id="KW-1185">Reference proteome</keyword>
<evidence type="ECO:0000256" key="1">
    <source>
        <dbReference type="ARBA" id="ARBA00023172"/>
    </source>
</evidence>
<keyword evidence="1" id="KW-0233">DNA recombination</keyword>
<organism evidence="2 3">
    <name type="scientific">Porites evermanni</name>
    <dbReference type="NCBI Taxonomy" id="104178"/>
    <lineage>
        <taxon>Eukaryota</taxon>
        <taxon>Metazoa</taxon>
        <taxon>Cnidaria</taxon>
        <taxon>Anthozoa</taxon>
        <taxon>Hexacorallia</taxon>
        <taxon>Scleractinia</taxon>
        <taxon>Fungiina</taxon>
        <taxon>Poritidae</taxon>
        <taxon>Porites</taxon>
    </lineage>
</organism>
<accession>A0ABN8LTL0</accession>
<name>A0ABN8LTL0_9CNID</name>
<dbReference type="InterPro" id="IPR013762">
    <property type="entry name" value="Integrase-like_cat_sf"/>
</dbReference>
<evidence type="ECO:0000313" key="3">
    <source>
        <dbReference type="Proteomes" id="UP001159427"/>
    </source>
</evidence>
<dbReference type="InterPro" id="IPR052787">
    <property type="entry name" value="MAVS"/>
</dbReference>
<dbReference type="Gene3D" id="1.10.443.10">
    <property type="entry name" value="Intergrase catalytic core"/>
    <property type="match status" value="1"/>
</dbReference>
<dbReference type="SUPFAM" id="SSF56349">
    <property type="entry name" value="DNA breaking-rejoining enzymes"/>
    <property type="match status" value="1"/>
</dbReference>